<dbReference type="GO" id="GO:0004674">
    <property type="term" value="F:protein serine/threonine kinase activity"/>
    <property type="evidence" value="ECO:0007669"/>
    <property type="project" value="UniProtKB-KW"/>
</dbReference>
<proteinExistence type="predicted"/>
<evidence type="ECO:0000256" key="2">
    <source>
        <dbReference type="SAM" id="MobiDB-lite"/>
    </source>
</evidence>
<keyword evidence="4" id="KW-0067">ATP-binding</keyword>
<organism evidence="4 5">
    <name type="scientific">Streptomyces caniferus</name>
    <dbReference type="NCBI Taxonomy" id="285557"/>
    <lineage>
        <taxon>Bacteria</taxon>
        <taxon>Bacillati</taxon>
        <taxon>Actinomycetota</taxon>
        <taxon>Actinomycetes</taxon>
        <taxon>Kitasatosporales</taxon>
        <taxon>Streptomycetaceae</taxon>
        <taxon>Streptomyces</taxon>
    </lineage>
</organism>
<dbReference type="CDD" id="cd16936">
    <property type="entry name" value="HATPase_RsbW-like"/>
    <property type="match status" value="1"/>
</dbReference>
<reference evidence="4 5" key="1">
    <citation type="submission" date="2019-12" db="EMBL/GenBank/DDBJ databases">
        <title>Whole genome shotgun sequence of Streptomyces caniferus NBRC 15389.</title>
        <authorList>
            <person name="Ichikawa N."/>
            <person name="Kimura A."/>
            <person name="Kitahashi Y."/>
            <person name="Komaki H."/>
            <person name="Tamura T."/>
        </authorList>
    </citation>
    <scope>NUCLEOTIDE SEQUENCE [LARGE SCALE GENOMIC DNA]</scope>
    <source>
        <strain evidence="4 5">NBRC 15389</strain>
    </source>
</reference>
<feature type="region of interest" description="Disordered" evidence="2">
    <location>
        <begin position="100"/>
        <end position="122"/>
    </location>
</feature>
<dbReference type="InterPro" id="IPR050267">
    <property type="entry name" value="Anti-sigma-factor_SerPK"/>
</dbReference>
<evidence type="ECO:0000313" key="4">
    <source>
        <dbReference type="EMBL" id="GFE09502.1"/>
    </source>
</evidence>
<dbReference type="AlphaFoldDB" id="A0A640SG40"/>
<sequence>MHSQLTPGGGARTPVTVRTFTQRFSSTRRGARLARYLALQQLDVWGFPYGGEVSEAVALIVGELAANAATHGRVPGRDFELRLMRMPGSARPGTLRIEVADTRTEKRPPDPGTCAPPPPDSETGRGLLLVAALATRWTVLDRVPVGKVVRAELDL</sequence>
<comment type="caution">
    <text evidence="4">The sequence shown here is derived from an EMBL/GenBank/DDBJ whole genome shotgun (WGS) entry which is preliminary data.</text>
</comment>
<evidence type="ECO:0000313" key="5">
    <source>
        <dbReference type="Proteomes" id="UP000435837"/>
    </source>
</evidence>
<feature type="compositionally biased region" description="Pro residues" evidence="2">
    <location>
        <begin position="110"/>
        <end position="120"/>
    </location>
</feature>
<dbReference type="PANTHER" id="PTHR35526:SF3">
    <property type="entry name" value="ANTI-SIGMA-F FACTOR RSBW"/>
    <property type="match status" value="1"/>
</dbReference>
<name>A0A640SG40_9ACTN</name>
<dbReference type="InterPro" id="IPR003594">
    <property type="entry name" value="HATPase_dom"/>
</dbReference>
<dbReference type="EMBL" id="BLIN01000005">
    <property type="protein sequence ID" value="GFE09502.1"/>
    <property type="molecule type" value="Genomic_DNA"/>
</dbReference>
<dbReference type="RefSeq" id="WP_159480538.1">
    <property type="nucleotide sequence ID" value="NZ_BAAATH010000053.1"/>
</dbReference>
<protein>
    <submittedName>
        <fullName evidence="4">ATP-binding protein</fullName>
    </submittedName>
</protein>
<keyword evidence="1" id="KW-0808">Transferase</keyword>
<keyword evidence="1" id="KW-0723">Serine/threonine-protein kinase</keyword>
<dbReference type="GO" id="GO:0005524">
    <property type="term" value="F:ATP binding"/>
    <property type="evidence" value="ECO:0007669"/>
    <property type="project" value="UniProtKB-KW"/>
</dbReference>
<dbReference type="Pfam" id="PF13581">
    <property type="entry name" value="HATPase_c_2"/>
    <property type="match status" value="1"/>
</dbReference>
<keyword evidence="4" id="KW-0547">Nucleotide-binding</keyword>
<dbReference type="Proteomes" id="UP000435837">
    <property type="component" value="Unassembled WGS sequence"/>
</dbReference>
<dbReference type="InterPro" id="IPR036890">
    <property type="entry name" value="HATPase_C_sf"/>
</dbReference>
<evidence type="ECO:0000259" key="3">
    <source>
        <dbReference type="Pfam" id="PF13581"/>
    </source>
</evidence>
<gene>
    <name evidence="4" type="ORF">Scani_57700</name>
</gene>
<feature type="compositionally biased region" description="Basic and acidic residues" evidence="2">
    <location>
        <begin position="100"/>
        <end position="109"/>
    </location>
</feature>
<keyword evidence="1" id="KW-0418">Kinase</keyword>
<dbReference type="Gene3D" id="3.30.565.10">
    <property type="entry name" value="Histidine kinase-like ATPase, C-terminal domain"/>
    <property type="match status" value="1"/>
</dbReference>
<accession>A0A640SG40</accession>
<evidence type="ECO:0000256" key="1">
    <source>
        <dbReference type="ARBA" id="ARBA00022527"/>
    </source>
</evidence>
<dbReference type="SUPFAM" id="SSF55874">
    <property type="entry name" value="ATPase domain of HSP90 chaperone/DNA topoisomerase II/histidine kinase"/>
    <property type="match status" value="1"/>
</dbReference>
<dbReference type="PANTHER" id="PTHR35526">
    <property type="entry name" value="ANTI-SIGMA-F FACTOR RSBW-RELATED"/>
    <property type="match status" value="1"/>
</dbReference>
<dbReference type="OrthoDB" id="3473697at2"/>
<feature type="domain" description="Histidine kinase/HSP90-like ATPase" evidence="3">
    <location>
        <begin position="51"/>
        <end position="151"/>
    </location>
</feature>